<dbReference type="SUPFAM" id="SSF52540">
    <property type="entry name" value="P-loop containing nucleoside triphosphate hydrolases"/>
    <property type="match status" value="1"/>
</dbReference>
<evidence type="ECO:0000256" key="1">
    <source>
        <dbReference type="SAM" id="MobiDB-lite"/>
    </source>
</evidence>
<protein>
    <submittedName>
        <fullName evidence="2">Uncharacterized protein</fullName>
    </submittedName>
</protein>
<proteinExistence type="predicted"/>
<sequence length="226" mass="25444">MVSHNDDDETTSLEDLQLVVVFGRPGAGKTTIADAAIEKLGGSSALGLDLDVCIPQWMKDNFSNGIYPTLEQRQEFMKDSCRYVQDQINQTTCTIILVSFSFVNVDLRQGFRKAFPNSKWALVDTTEEEAELRIQQRKGHFYTGAPKSEEEEEEEEEDKQQKQQAEEDPQQDSTSSKADKAEDKDDDGDDNDNSEWLFAPVTFEHTILPGTASIEENAQRVVDILV</sequence>
<feature type="compositionally biased region" description="Acidic residues" evidence="1">
    <location>
        <begin position="184"/>
        <end position="193"/>
    </location>
</feature>
<gene>
    <name evidence="2" type="ORF">CTEN0397_LOCUS16068</name>
</gene>
<organism evidence="2">
    <name type="scientific">Cyclophora tenuis</name>
    <name type="common">Marine diatom</name>
    <dbReference type="NCBI Taxonomy" id="216820"/>
    <lineage>
        <taxon>Eukaryota</taxon>
        <taxon>Sar</taxon>
        <taxon>Stramenopiles</taxon>
        <taxon>Ochrophyta</taxon>
        <taxon>Bacillariophyta</taxon>
        <taxon>Fragilariophyceae</taxon>
        <taxon>Fragilariophycidae</taxon>
        <taxon>Cyclophorales</taxon>
        <taxon>Cyclophoraceae</taxon>
        <taxon>Cyclophora</taxon>
    </lineage>
</organism>
<accession>A0A7S1GQI2</accession>
<feature type="compositionally biased region" description="Acidic residues" evidence="1">
    <location>
        <begin position="149"/>
        <end position="158"/>
    </location>
</feature>
<feature type="region of interest" description="Disordered" evidence="1">
    <location>
        <begin position="136"/>
        <end position="197"/>
    </location>
</feature>
<dbReference type="AlphaFoldDB" id="A0A7S1GQI2"/>
<dbReference type="Pfam" id="PF13671">
    <property type="entry name" value="AAA_33"/>
    <property type="match status" value="1"/>
</dbReference>
<dbReference type="InterPro" id="IPR027417">
    <property type="entry name" value="P-loop_NTPase"/>
</dbReference>
<reference evidence="2" key="1">
    <citation type="submission" date="2021-01" db="EMBL/GenBank/DDBJ databases">
        <authorList>
            <person name="Corre E."/>
            <person name="Pelletier E."/>
            <person name="Niang G."/>
            <person name="Scheremetjew M."/>
            <person name="Finn R."/>
            <person name="Kale V."/>
            <person name="Holt S."/>
            <person name="Cochrane G."/>
            <person name="Meng A."/>
            <person name="Brown T."/>
            <person name="Cohen L."/>
        </authorList>
    </citation>
    <scope>NUCLEOTIDE SEQUENCE</scope>
    <source>
        <strain evidence="2">ECT3854</strain>
    </source>
</reference>
<dbReference type="Gene3D" id="3.40.50.300">
    <property type="entry name" value="P-loop containing nucleotide triphosphate hydrolases"/>
    <property type="match status" value="1"/>
</dbReference>
<dbReference type="EMBL" id="HBFW01025040">
    <property type="protein sequence ID" value="CAD8944864.1"/>
    <property type="molecule type" value="Transcribed_RNA"/>
</dbReference>
<name>A0A7S1GQI2_CYCTE</name>
<evidence type="ECO:0000313" key="2">
    <source>
        <dbReference type="EMBL" id="CAD8944864.1"/>
    </source>
</evidence>